<proteinExistence type="predicted"/>
<organism evidence="2 3">
    <name type="scientific">Cymbomonas tetramitiformis</name>
    <dbReference type="NCBI Taxonomy" id="36881"/>
    <lineage>
        <taxon>Eukaryota</taxon>
        <taxon>Viridiplantae</taxon>
        <taxon>Chlorophyta</taxon>
        <taxon>Pyramimonadophyceae</taxon>
        <taxon>Pyramimonadales</taxon>
        <taxon>Pyramimonadaceae</taxon>
        <taxon>Cymbomonas</taxon>
    </lineage>
</organism>
<dbReference type="EMBL" id="LGRX02014614">
    <property type="protein sequence ID" value="KAK3264341.1"/>
    <property type="molecule type" value="Genomic_DNA"/>
</dbReference>
<dbReference type="Proteomes" id="UP001190700">
    <property type="component" value="Unassembled WGS sequence"/>
</dbReference>
<gene>
    <name evidence="2" type="ORF">CYMTET_26920</name>
</gene>
<name>A0AAE0FQT8_9CHLO</name>
<reference evidence="2 3" key="1">
    <citation type="journal article" date="2015" name="Genome Biol. Evol.">
        <title>Comparative Genomics of a Bacterivorous Green Alga Reveals Evolutionary Causalities and Consequences of Phago-Mixotrophic Mode of Nutrition.</title>
        <authorList>
            <person name="Burns J.A."/>
            <person name="Paasch A."/>
            <person name="Narechania A."/>
            <person name="Kim E."/>
        </authorList>
    </citation>
    <scope>NUCLEOTIDE SEQUENCE [LARGE SCALE GENOMIC DNA]</scope>
    <source>
        <strain evidence="2 3">PLY_AMNH</strain>
    </source>
</reference>
<evidence type="ECO:0000313" key="2">
    <source>
        <dbReference type="EMBL" id="KAK3264341.1"/>
    </source>
</evidence>
<keyword evidence="3" id="KW-1185">Reference proteome</keyword>
<feature type="compositionally biased region" description="Polar residues" evidence="1">
    <location>
        <begin position="19"/>
        <end position="28"/>
    </location>
</feature>
<accession>A0AAE0FQT8</accession>
<dbReference type="AlphaFoldDB" id="A0AAE0FQT8"/>
<evidence type="ECO:0000256" key="1">
    <source>
        <dbReference type="SAM" id="MobiDB-lite"/>
    </source>
</evidence>
<evidence type="ECO:0000313" key="3">
    <source>
        <dbReference type="Proteomes" id="UP001190700"/>
    </source>
</evidence>
<sequence>MANQMRVSRATYTGRAAQEPSTGRQQTEGEARWASGEGFRGYRMKLGEGQTHESGAILGTPSDHRFLSGSSNTSKIQSDDPNATFWEGVLVMGAGINANRYQPILHVGSSCARRALAVPYAGPGGARSRQEDMLRWGIPRALEEAVAQHCWEADRMVKPGDIHFVPTRSWPPTGVNTCGPLLTEAWAGTGLEDLEATRRACHTSAAWCISLPEHTRAPLDPTASLVHFSSEQTRAPLDPTASLVHFSSEQTRAPLDPMASLVHFSSEQTRAPAAAQSGAEAGGRLHSDGLTEPRSLWGGAGVLDSVQWLGAVYRELESVVRAEGALEMLQPGDAPASVHFLDAPSVLTGKLDRPPG</sequence>
<feature type="region of interest" description="Disordered" evidence="1">
    <location>
        <begin position="1"/>
        <end position="33"/>
    </location>
</feature>
<feature type="region of interest" description="Disordered" evidence="1">
    <location>
        <begin position="267"/>
        <end position="287"/>
    </location>
</feature>
<protein>
    <submittedName>
        <fullName evidence="2">Uncharacterized protein</fullName>
    </submittedName>
</protein>
<comment type="caution">
    <text evidence="2">The sequence shown here is derived from an EMBL/GenBank/DDBJ whole genome shotgun (WGS) entry which is preliminary data.</text>
</comment>